<evidence type="ECO:0000313" key="2">
    <source>
        <dbReference type="Proteomes" id="UP000277007"/>
    </source>
</evidence>
<accession>A0A431V9K2</accession>
<protein>
    <submittedName>
        <fullName evidence="1">Uncharacterized protein</fullName>
    </submittedName>
</protein>
<dbReference type="RefSeq" id="WP_126620735.1">
    <property type="nucleotide sequence ID" value="NZ_JBHUCY010000071.1"/>
</dbReference>
<dbReference type="AlphaFoldDB" id="A0A431V9K2"/>
<proteinExistence type="predicted"/>
<sequence>MPATPEFAFDTVETTTLAGLVHITFDGLIHNSRDGRPIHAAWRERLKVTADEDLYDALSLIRRTILALVAQVSASPRIKDANRPRHQSVVQGFANATTLEVMPHQMSSLHSSLNDDRMHALSTLDELLHNEDPLAIPPTGPLVEFMDILRAIRADLDSLDALPPTFRDHVRRQIDRLLWTLGMAGILGADAVFETAVQAFSALRHLPPVPETAGPDAAALSERLQSVGRRIFAFLDAVETARKRATNAGYLFAGAGITVAGLLRSRAGMSESGSLSAR</sequence>
<comment type="caution">
    <text evidence="1">The sequence shown here is derived from an EMBL/GenBank/DDBJ whole genome shotgun (WGS) entry which is preliminary data.</text>
</comment>
<dbReference type="Proteomes" id="UP000277007">
    <property type="component" value="Unassembled WGS sequence"/>
</dbReference>
<keyword evidence="2" id="KW-1185">Reference proteome</keyword>
<name>A0A431V9K2_9PROT</name>
<dbReference type="EMBL" id="RXMA01000062">
    <property type="protein sequence ID" value="RTR11998.1"/>
    <property type="molecule type" value="Genomic_DNA"/>
</dbReference>
<reference evidence="1 2" key="1">
    <citation type="submission" date="2018-12" db="EMBL/GenBank/DDBJ databases">
        <authorList>
            <person name="Yang Y."/>
        </authorList>
    </citation>
    <scope>NUCLEOTIDE SEQUENCE [LARGE SCALE GENOMIC DNA]</scope>
    <source>
        <strain evidence="1 2">L-25-5w-1</strain>
    </source>
</reference>
<evidence type="ECO:0000313" key="1">
    <source>
        <dbReference type="EMBL" id="RTR11998.1"/>
    </source>
</evidence>
<gene>
    <name evidence="1" type="ORF">EJ903_25760</name>
</gene>
<organism evidence="1 2">
    <name type="scientific">Azospirillum griseum</name>
    <dbReference type="NCBI Taxonomy" id="2496639"/>
    <lineage>
        <taxon>Bacteria</taxon>
        <taxon>Pseudomonadati</taxon>
        <taxon>Pseudomonadota</taxon>
        <taxon>Alphaproteobacteria</taxon>
        <taxon>Rhodospirillales</taxon>
        <taxon>Azospirillaceae</taxon>
        <taxon>Azospirillum</taxon>
    </lineage>
</organism>